<dbReference type="EMBL" id="JAEPRJ010000001">
    <property type="protein sequence ID" value="MBK5896451.1"/>
    <property type="molecule type" value="Genomic_DNA"/>
</dbReference>
<reference evidence="2 3" key="1">
    <citation type="submission" date="2021-01" db="EMBL/GenBank/DDBJ databases">
        <title>Isolation and description of Catonella massiliensis sp. nov., a novel Catonella species, isolated from a stable periodontitis subject.</title>
        <authorList>
            <person name="Antezack A."/>
            <person name="Boxberger M."/>
            <person name="La Scola B."/>
            <person name="Monnet-Corti V."/>
        </authorList>
    </citation>
    <scope>NUCLEOTIDE SEQUENCE [LARGE SCALE GENOMIC DNA]</scope>
    <source>
        <strain evidence="2 3">Marseille-Q4567</strain>
    </source>
</reference>
<gene>
    <name evidence="2" type="ORF">JJN12_01445</name>
</gene>
<dbReference type="InterPro" id="IPR027890">
    <property type="entry name" value="DUF4491"/>
</dbReference>
<keyword evidence="1" id="KW-0812">Transmembrane</keyword>
<keyword evidence="1" id="KW-0472">Membrane</keyword>
<evidence type="ECO:0000256" key="1">
    <source>
        <dbReference type="SAM" id="Phobius"/>
    </source>
</evidence>
<evidence type="ECO:0000313" key="3">
    <source>
        <dbReference type="Proteomes" id="UP000604730"/>
    </source>
</evidence>
<keyword evidence="1" id="KW-1133">Transmembrane helix</keyword>
<feature type="transmembrane region" description="Helical" evidence="1">
    <location>
        <begin position="6"/>
        <end position="23"/>
    </location>
</feature>
<evidence type="ECO:0000313" key="2">
    <source>
        <dbReference type="EMBL" id="MBK5896451.1"/>
    </source>
</evidence>
<protein>
    <submittedName>
        <fullName evidence="2">DUF4491 family protein</fullName>
    </submittedName>
</protein>
<dbReference type="Pfam" id="PF14898">
    <property type="entry name" value="DUF4491"/>
    <property type="match status" value="1"/>
</dbReference>
<dbReference type="RefSeq" id="WP_208428021.1">
    <property type="nucleotide sequence ID" value="NZ_JAEPRJ010000001.1"/>
</dbReference>
<sequence>MNYSGLILGVATFLLIGVFHVIVVKGEYYFSKKIWPLFLATGIASLFISLFISSPVISSLIAVFGISCLWSIRELFEQEDRVKKGWFPKNPKRRY</sequence>
<comment type="caution">
    <text evidence="2">The sequence shown here is derived from an EMBL/GenBank/DDBJ whole genome shotgun (WGS) entry which is preliminary data.</text>
</comment>
<proteinExistence type="predicted"/>
<organism evidence="2 3">
    <name type="scientific">Catonella massiliensis</name>
    <dbReference type="NCBI Taxonomy" id="2799636"/>
    <lineage>
        <taxon>Bacteria</taxon>
        <taxon>Bacillati</taxon>
        <taxon>Bacillota</taxon>
        <taxon>Clostridia</taxon>
        <taxon>Lachnospirales</taxon>
        <taxon>Lachnospiraceae</taxon>
        <taxon>Catonella</taxon>
    </lineage>
</organism>
<accession>A0ABS1IX29</accession>
<keyword evidence="3" id="KW-1185">Reference proteome</keyword>
<name>A0ABS1IX29_9FIRM</name>
<dbReference type="Proteomes" id="UP000604730">
    <property type="component" value="Unassembled WGS sequence"/>
</dbReference>